<dbReference type="InterPro" id="IPR000281">
    <property type="entry name" value="HTH_RpiR"/>
</dbReference>
<gene>
    <name evidence="3" type="ORF">GHK86_21015</name>
</gene>
<evidence type="ECO:0000313" key="4">
    <source>
        <dbReference type="Proteomes" id="UP000437736"/>
    </source>
</evidence>
<keyword evidence="4" id="KW-1185">Reference proteome</keyword>
<dbReference type="SUPFAM" id="SSF46689">
    <property type="entry name" value="Homeodomain-like"/>
    <property type="match status" value="1"/>
</dbReference>
<dbReference type="InterPro" id="IPR036388">
    <property type="entry name" value="WH-like_DNA-bd_sf"/>
</dbReference>
<evidence type="ECO:0000259" key="2">
    <source>
        <dbReference type="PROSITE" id="PS51071"/>
    </source>
</evidence>
<dbReference type="InterPro" id="IPR001347">
    <property type="entry name" value="SIS_dom"/>
</dbReference>
<feature type="non-terminal residue" evidence="3">
    <location>
        <position position="317"/>
    </location>
</feature>
<sequence length="317" mass="33014">MGVADRIIQHADRLTAAERRVAAIMADEPDTVAFGTVALIARKAATSGPTVVRFAVKLGYAGFVELQSDVQRELSLLLGPARERIRQQPPADLLARVAAVEEHNVRRTLSSVPAAQFDAVVARLADPARAVWVLPGDITEPVGCTLAQRLTQLRDGVTLVGGSQVVAARVLARLARGDTLVAIDIRRYESWLVELARWAVGAGAAVIAITDGPLSPLAGLAAETLTMSAEGVGPFDSMTAGIALANALVAGVAARVRTTATPRLDRIEAVWTATGALVSDPTGAVRQPPGPARRLGDGIDGRSRPTDGAGKAASARQ</sequence>
<feature type="compositionally biased region" description="Basic and acidic residues" evidence="1">
    <location>
        <begin position="294"/>
        <end position="305"/>
    </location>
</feature>
<accession>A0ABW9R0T4</accession>
<comment type="caution">
    <text evidence="3">The sequence shown here is derived from an EMBL/GenBank/DDBJ whole genome shotgun (WGS) entry which is preliminary data.</text>
</comment>
<feature type="region of interest" description="Disordered" evidence="1">
    <location>
        <begin position="280"/>
        <end position="317"/>
    </location>
</feature>
<dbReference type="InterPro" id="IPR046348">
    <property type="entry name" value="SIS_dom_sf"/>
</dbReference>
<dbReference type="InterPro" id="IPR009057">
    <property type="entry name" value="Homeodomain-like_sf"/>
</dbReference>
<dbReference type="Proteomes" id="UP000437736">
    <property type="component" value="Unassembled WGS sequence"/>
</dbReference>
<organism evidence="3 4">
    <name type="scientific">Acidiferrimicrobium australe</name>
    <dbReference type="NCBI Taxonomy" id="2664430"/>
    <lineage>
        <taxon>Bacteria</taxon>
        <taxon>Bacillati</taxon>
        <taxon>Actinomycetota</taxon>
        <taxon>Acidimicrobiia</taxon>
        <taxon>Acidimicrobiales</taxon>
        <taxon>Acidimicrobiaceae</taxon>
        <taxon>Acidiferrimicrobium</taxon>
    </lineage>
</organism>
<protein>
    <submittedName>
        <fullName evidence="3">SIS domain-containing protein</fullName>
    </submittedName>
</protein>
<dbReference type="EMBL" id="WJHE01001515">
    <property type="protein sequence ID" value="MST35201.1"/>
    <property type="molecule type" value="Genomic_DNA"/>
</dbReference>
<dbReference type="InterPro" id="IPR047640">
    <property type="entry name" value="RpiR-like"/>
</dbReference>
<evidence type="ECO:0000313" key="3">
    <source>
        <dbReference type="EMBL" id="MST35201.1"/>
    </source>
</evidence>
<evidence type="ECO:0000256" key="1">
    <source>
        <dbReference type="SAM" id="MobiDB-lite"/>
    </source>
</evidence>
<dbReference type="PANTHER" id="PTHR30514">
    <property type="entry name" value="GLUCOKINASE"/>
    <property type="match status" value="1"/>
</dbReference>
<name>A0ABW9R0T4_9ACTN</name>
<dbReference type="Gene3D" id="3.40.50.10490">
    <property type="entry name" value="Glucose-6-phosphate isomerase like protein, domain 1"/>
    <property type="match status" value="1"/>
</dbReference>
<dbReference type="PANTHER" id="PTHR30514:SF18">
    <property type="entry name" value="RPIR-FAMILY TRANSCRIPTIONAL REGULATOR"/>
    <property type="match status" value="1"/>
</dbReference>
<dbReference type="Pfam" id="PF01380">
    <property type="entry name" value="SIS"/>
    <property type="match status" value="1"/>
</dbReference>
<reference evidence="3 4" key="1">
    <citation type="submission" date="2019-11" db="EMBL/GenBank/DDBJ databases">
        <title>Acidiferrimicrobium australis gen. nov., sp. nov., an acidophilic and obligately heterotrophic, member of the Actinobacteria that catalyses dissimilatory oxido- reduction of iron isolated from metal-rich acidic water in Chile.</title>
        <authorList>
            <person name="Gonzalez D."/>
            <person name="Huber K."/>
            <person name="Hedrich S."/>
            <person name="Rojas-Villalobos C."/>
            <person name="Quatrini R."/>
            <person name="Dinamarca M.A."/>
            <person name="Schwarz A."/>
            <person name="Canales C."/>
            <person name="Nancucheo I."/>
        </authorList>
    </citation>
    <scope>NUCLEOTIDE SEQUENCE [LARGE SCALE GENOMIC DNA]</scope>
    <source>
        <strain evidence="3 4">USS-CCA1</strain>
    </source>
</reference>
<feature type="domain" description="HTH rpiR-type" evidence="2">
    <location>
        <begin position="1"/>
        <end position="77"/>
    </location>
</feature>
<dbReference type="Gene3D" id="1.10.10.10">
    <property type="entry name" value="Winged helix-like DNA-binding domain superfamily/Winged helix DNA-binding domain"/>
    <property type="match status" value="1"/>
</dbReference>
<dbReference type="Pfam" id="PF01418">
    <property type="entry name" value="HTH_6"/>
    <property type="match status" value="1"/>
</dbReference>
<proteinExistence type="predicted"/>
<dbReference type="PROSITE" id="PS51071">
    <property type="entry name" value="HTH_RPIR"/>
    <property type="match status" value="1"/>
</dbReference>
<dbReference type="SUPFAM" id="SSF53697">
    <property type="entry name" value="SIS domain"/>
    <property type="match status" value="1"/>
</dbReference>